<feature type="non-terminal residue" evidence="3">
    <location>
        <position position="1488"/>
    </location>
</feature>
<accession>A0ABN9W0F5</accession>
<sequence>MDGVAIPGGAAALPAWVVLALEAAAYLGPGWGPRQAACPDITCPACPACPEAAACPEAVACPACEPPPCAACPACEPPPCAACPACEARACPAATAGEKAVEKLVGALLGGRVLLHYVAEGEWVILTPDGDIYVEDMSCENPETGPSRAFPLALRTRKMRRLYRFREALGPDELADALTRGWQAALEIDAALPEPREAVAVSGQRVSWQEASGRLSAAERANLLRLGMAVARLGGKLLEAPVAGQAWIALSGGPGVAVGSEVVVTDSEGLSFEGGPEPFGVLRTSDGSMVRLVRLDAGAAPGRVSEEAAVWQDLGRGHGRAAGPDRRRAEAALPLEDDGPVERVGGAATPELALPPVAEPLGEERDADARALWVDNDEQGERFKRWRDVVGESRQEHYPDAKGGVYDQLNMGGLMMVEVLTRRVAAVVDAYSDPTKPSWTNTRFFEGVSSVEDVSGPELRGYVERVHYVGRLQRQSTEQKELEVTQQARGAVAAEAAAGAAGPGASPPRGHDGPRGRGLQPHPRALFAGARRWPTAALAWSPQFLAAPAAGRCRPPNSRQVAQGEAVRPRGSDCVGGQRYIVEAINWMSGYDSHPGPANDMQRDVLERFEGLVRGRQPDAKLQEPQAALRELLRGRSPCDGRGGPTTVASYSAGLVSMPTDVSDCPRLEDLLPGEALTFLQERQERMLRETPLPTDVEPYFDSVLKFNHKEYRGLVRRLLSAGILGWTLSPKERIGMFFVWKDGRRRLRLIVDARRTNAHFRDPPGVELLSSEGLARIEVQMPDSGFSSYEDLRAASHAQQVYIGMADVKDCFHRMRIDSALSQYFCLPPVKAGAFGVSEVEGTKEVRHYVYVDNLGVFSLFSELVSGVMNQLTGEFTELNLLLRKDELVPGMAVALGAEIDGNRLRARVTSDRFWRCRQAVRGLLARRRVKGWAVEAVLGHLTFCGLCSRGTLSAFNSVCGFVRAHYDEAAVLWAEARQELAAFSSLMYFLESDWWLPWNPMVQQSDASLHGYGLARAFWPRELVESVGRVPERARFRRRCAHSAREAALCAAGFSMSESGKWELKGLPEDEEELGQWDVVRDFPEVPARGLRAGLWEPCFARAWQHPEGILTLEARRGARPGAGRPEPGLQPPARGQGARRTRQLVPAPPIAPLPLPAARRERQLGESGLLKTAVLSRPLPRSLGQVVEDLTKVPVPAEPVRGARESVGSSDSGSSEPEVVTGAARLRRLAQSQKRRARHYGTPADEEGFSLLEREAVRTPTQREYQRAWDGWRDFARRSWPSVDIDEVMKSRDDSEVDSALVSYLNGLYHAGTHLSWAEKLMAGVLHFNPDFSRYGARRLPRGWRCLRPWRRLEPPRTRKPWPLALWRAMAWRMKARGSLQMAVFTLIAVSVYARPSSLLLLKPACLVPPAPGVCEFWTLRLFPEEEDLRDKTGLGDVSLELDSPWIRFLDSVLRQMKKEGHPECLWNFTYPEYCKMFSLASKTC</sequence>
<reference evidence="3" key="1">
    <citation type="submission" date="2023-10" db="EMBL/GenBank/DDBJ databases">
        <authorList>
            <person name="Chen Y."/>
            <person name="Shah S."/>
            <person name="Dougan E. K."/>
            <person name="Thang M."/>
            <person name="Chan C."/>
        </authorList>
    </citation>
    <scope>NUCLEOTIDE SEQUENCE [LARGE SCALE GENOMIC DNA]</scope>
</reference>
<organism evidence="3 4">
    <name type="scientific">Prorocentrum cordatum</name>
    <dbReference type="NCBI Taxonomy" id="2364126"/>
    <lineage>
        <taxon>Eukaryota</taxon>
        <taxon>Sar</taxon>
        <taxon>Alveolata</taxon>
        <taxon>Dinophyceae</taxon>
        <taxon>Prorocentrales</taxon>
        <taxon>Prorocentraceae</taxon>
        <taxon>Prorocentrum</taxon>
    </lineage>
</organism>
<feature type="compositionally biased region" description="Pro residues" evidence="1">
    <location>
        <begin position="1149"/>
        <end position="1158"/>
    </location>
</feature>
<gene>
    <name evidence="3" type="ORF">PCOR1329_LOCUS62885</name>
</gene>
<evidence type="ECO:0000313" key="4">
    <source>
        <dbReference type="Proteomes" id="UP001189429"/>
    </source>
</evidence>
<dbReference type="Proteomes" id="UP001189429">
    <property type="component" value="Unassembled WGS sequence"/>
</dbReference>
<feature type="chain" id="PRO_5045391218" evidence="2">
    <location>
        <begin position="21"/>
        <end position="1488"/>
    </location>
</feature>
<evidence type="ECO:0000256" key="1">
    <source>
        <dbReference type="SAM" id="MobiDB-lite"/>
    </source>
</evidence>
<feature type="region of interest" description="Disordered" evidence="1">
    <location>
        <begin position="1200"/>
        <end position="1223"/>
    </location>
</feature>
<keyword evidence="4" id="KW-1185">Reference proteome</keyword>
<name>A0ABN9W0F5_9DINO</name>
<feature type="compositionally biased region" description="Low complexity" evidence="1">
    <location>
        <begin position="1208"/>
        <end position="1223"/>
    </location>
</feature>
<proteinExistence type="predicted"/>
<comment type="caution">
    <text evidence="3">The sequence shown here is derived from an EMBL/GenBank/DDBJ whole genome shotgun (WGS) entry which is preliminary data.</text>
</comment>
<feature type="compositionally biased region" description="Low complexity" evidence="1">
    <location>
        <begin position="491"/>
        <end position="508"/>
    </location>
</feature>
<protein>
    <submittedName>
        <fullName evidence="3">Uncharacterized protein</fullName>
    </submittedName>
</protein>
<keyword evidence="2" id="KW-0732">Signal</keyword>
<feature type="region of interest" description="Disordered" evidence="1">
    <location>
        <begin position="491"/>
        <end position="522"/>
    </location>
</feature>
<evidence type="ECO:0000313" key="3">
    <source>
        <dbReference type="EMBL" id="CAK0879457.1"/>
    </source>
</evidence>
<dbReference type="EMBL" id="CAUYUJ010017960">
    <property type="protein sequence ID" value="CAK0879457.1"/>
    <property type="molecule type" value="Genomic_DNA"/>
</dbReference>
<evidence type="ECO:0000256" key="2">
    <source>
        <dbReference type="SAM" id="SignalP"/>
    </source>
</evidence>
<feature type="region of interest" description="Disordered" evidence="1">
    <location>
        <begin position="550"/>
        <end position="572"/>
    </location>
</feature>
<feature type="region of interest" description="Disordered" evidence="1">
    <location>
        <begin position="1121"/>
        <end position="1159"/>
    </location>
</feature>
<feature type="signal peptide" evidence="2">
    <location>
        <begin position="1"/>
        <end position="20"/>
    </location>
</feature>